<feature type="region of interest" description="Disordered" evidence="2">
    <location>
        <begin position="340"/>
        <end position="365"/>
    </location>
</feature>
<evidence type="ECO:0000256" key="1">
    <source>
        <dbReference type="SAM" id="Coils"/>
    </source>
</evidence>
<organism evidence="3 4">
    <name type="scientific">Arabidopsis thaliana x Arabidopsis arenosa</name>
    <dbReference type="NCBI Taxonomy" id="1240361"/>
    <lineage>
        <taxon>Eukaryota</taxon>
        <taxon>Viridiplantae</taxon>
        <taxon>Streptophyta</taxon>
        <taxon>Embryophyta</taxon>
        <taxon>Tracheophyta</taxon>
        <taxon>Spermatophyta</taxon>
        <taxon>Magnoliopsida</taxon>
        <taxon>eudicotyledons</taxon>
        <taxon>Gunneridae</taxon>
        <taxon>Pentapetalae</taxon>
        <taxon>rosids</taxon>
        <taxon>malvids</taxon>
        <taxon>Brassicales</taxon>
        <taxon>Brassicaceae</taxon>
        <taxon>Camelineae</taxon>
        <taxon>Arabidopsis</taxon>
    </lineage>
</organism>
<feature type="coiled-coil region" evidence="1">
    <location>
        <begin position="776"/>
        <end position="815"/>
    </location>
</feature>
<protein>
    <submittedName>
        <fullName evidence="3">Uncharacterized protein</fullName>
    </submittedName>
</protein>
<proteinExistence type="predicted"/>
<dbReference type="EMBL" id="JAEFBK010000005">
    <property type="protein sequence ID" value="KAG7603732.1"/>
    <property type="molecule type" value="Genomic_DNA"/>
</dbReference>
<evidence type="ECO:0000313" key="3">
    <source>
        <dbReference type="EMBL" id="KAG7603732.1"/>
    </source>
</evidence>
<name>A0A8T2CZJ4_9BRAS</name>
<feature type="compositionally biased region" description="Low complexity" evidence="2">
    <location>
        <begin position="941"/>
        <end position="952"/>
    </location>
</feature>
<evidence type="ECO:0000256" key="2">
    <source>
        <dbReference type="SAM" id="MobiDB-lite"/>
    </source>
</evidence>
<keyword evidence="1" id="KW-0175">Coiled coil</keyword>
<comment type="caution">
    <text evidence="3">The sequence shown here is derived from an EMBL/GenBank/DDBJ whole genome shotgun (WGS) entry which is preliminary data.</text>
</comment>
<reference evidence="3 4" key="1">
    <citation type="submission" date="2020-12" db="EMBL/GenBank/DDBJ databases">
        <title>Concerted genomic and epigenomic changes stabilize Arabidopsis allopolyploids.</title>
        <authorList>
            <person name="Chen Z."/>
        </authorList>
    </citation>
    <scope>NUCLEOTIDE SEQUENCE [LARGE SCALE GENOMIC DNA]</scope>
    <source>
        <strain evidence="3">Allo738</strain>
        <tissue evidence="3">Leaf</tissue>
    </source>
</reference>
<accession>A0A8T2CZJ4</accession>
<evidence type="ECO:0000313" key="4">
    <source>
        <dbReference type="Proteomes" id="UP000694240"/>
    </source>
</evidence>
<sequence length="987" mass="111589">MKTLGPMLRNRLVQVKVRVVEASSTNRAVDEVIVMVHNRQGDVEKVSKVEILVVPSRTSRKWSSTRKGVEWVLSSSGFKDFRGIFSLWIISLKISQYHFRVFRKWYLDLASGLSLFLGFKVLWPWYEVSSESGASCRPVARRLVLRELNRLPEVLLRFVSGWFPESTRGVPKVGSEGYLQRPEVFSRLSRDVSLMRSPRYLSSAWSVRPGMIPEPKYLKDWFPRRSRKLLGWLGSYETKSDPNSLPPSSLSLFMGDEFHAVRCPSRLYVFSVHDLWRFEFPDGQTSIYAWSPSFLRSGSVSLIPEVCALPPLFVSILIFRLEIFQILVSLVNSEPRMTSSRSSASLSVSSSNLTDSSDSNHRDDLPPIYMRRMVWTSSEGSEADAASSLNAFEATPFMAREDATADIARELDLPKDPKTSLVRRHRVPATDEAGASNWQDVPEPFYLEVKIEEHLFFGPNETENLVRAFEKTAFEIGEKKKRKKNKKVVRPNPPGSSLCTERSLSDLKARFGFGNVTLRVPSPDERADNPPEGFFTLYEGFFYHCFLWLPVPRLILDYVTSYQIALWQITAPSLRYLIGILNKKIIESFPSKDDAYTDYFFFVALEDAVLEDLVGKVLTKWGLLDRPIRFLEPCPDNLISCHRELSARKCHWTKHFSQDRVERALRLFHGVSCPSSSESSDHRTQFFVDMQTSKPTVREVYEKKRLAAERKRAAEERRVAEESGAAEPSGARKVVPEAAMPAVPGIVETDVVDQVPTDPPVEAASQAIVALPARDKASAEARAEKVERERDAAVSEATEARLAREEAERKAYVNKENALKLAESNLRIDSEVVRCKRMFAEARGLRDSEVARVAQKARREVSEVFLAKFKVTEEKAALLEDANDLFIYLSQTRANAQLIKVLEDGGSLEAEKKQVEEWLSDFMDAEAKLVHITSELKEALKAPASEPAPLSPSEHRSVETLADEVGVTDQFGSYLPAADVLPSEPQK</sequence>
<feature type="region of interest" description="Disordered" evidence="2">
    <location>
        <begin position="941"/>
        <end position="962"/>
    </location>
</feature>
<dbReference type="Proteomes" id="UP000694240">
    <property type="component" value="Chromosome 5"/>
</dbReference>
<keyword evidence="4" id="KW-1185">Reference proteome</keyword>
<dbReference type="AlphaFoldDB" id="A0A8T2CZJ4"/>
<feature type="compositionally biased region" description="Low complexity" evidence="2">
    <location>
        <begin position="340"/>
        <end position="357"/>
    </location>
</feature>
<gene>
    <name evidence="3" type="ORF">ISN45_At05g026700</name>
</gene>